<organism evidence="3 4">
    <name type="scientific">Caballeronia calidae</name>
    <dbReference type="NCBI Taxonomy" id="1777139"/>
    <lineage>
        <taxon>Bacteria</taxon>
        <taxon>Pseudomonadati</taxon>
        <taxon>Pseudomonadota</taxon>
        <taxon>Betaproteobacteria</taxon>
        <taxon>Burkholderiales</taxon>
        <taxon>Burkholderiaceae</taxon>
        <taxon>Caballeronia</taxon>
    </lineage>
</organism>
<reference evidence="3" key="1">
    <citation type="submission" date="2016-01" db="EMBL/GenBank/DDBJ databases">
        <authorList>
            <person name="Peeters C."/>
        </authorList>
    </citation>
    <scope>NUCLEOTIDE SEQUENCE</scope>
    <source>
        <strain evidence="3">LMG 29321</strain>
    </source>
</reference>
<evidence type="ECO:0000256" key="2">
    <source>
        <dbReference type="SAM" id="SignalP"/>
    </source>
</evidence>
<accession>A0A158EJQ0</accession>
<dbReference type="AlphaFoldDB" id="A0A158EJQ0"/>
<name>A0A158EJQ0_9BURK</name>
<dbReference type="EMBL" id="FCOX02000171">
    <property type="protein sequence ID" value="SAL07131.1"/>
    <property type="molecule type" value="Genomic_DNA"/>
</dbReference>
<feature type="chain" id="PRO_5007625227" evidence="2">
    <location>
        <begin position="21"/>
        <end position="251"/>
    </location>
</feature>
<evidence type="ECO:0000313" key="3">
    <source>
        <dbReference type="EMBL" id="SAL07131.1"/>
    </source>
</evidence>
<keyword evidence="2" id="KW-0732">Signal</keyword>
<dbReference type="PANTHER" id="PTHR36920">
    <property type="match status" value="1"/>
</dbReference>
<comment type="caution">
    <text evidence="3">The sequence shown here is derived from an EMBL/GenBank/DDBJ whole genome shotgun (WGS) entry which is preliminary data.</text>
</comment>
<evidence type="ECO:0000256" key="1">
    <source>
        <dbReference type="ARBA" id="ARBA00004442"/>
    </source>
</evidence>
<dbReference type="InterPro" id="IPR005618">
    <property type="entry name" value="OMPW"/>
</dbReference>
<sequence>MRKIITVLIGCAFLCDIVHAQQAGDTLITFGGAWMDFANSSASELQSSSLAGTFSSPGTTAEVHNAFTAQLLLSHFITDHIALDATFGVPPELTLAAQGNAMPLGAGGPQWFLAQYQPLLCVRAWPLTASIKYYLGSAMSRLRPFVGVGANYTWYSHVQLNEGLSQALQGVAGANNLIKTSLSPSWNPVFMIGASYRLGQRWYAITSISYVPLKTNATVEVQSSDGVAVLSNRVRVTANPIVVSLGIGYRF</sequence>
<dbReference type="GO" id="GO:0009279">
    <property type="term" value="C:cell outer membrane"/>
    <property type="evidence" value="ECO:0007669"/>
    <property type="project" value="UniProtKB-SubCell"/>
</dbReference>
<protein>
    <submittedName>
        <fullName evidence="3">OmpW family protein</fullName>
    </submittedName>
</protein>
<dbReference type="InterPro" id="IPR011250">
    <property type="entry name" value="OMP/PagP_B-barrel"/>
</dbReference>
<dbReference type="PANTHER" id="PTHR36920:SF1">
    <property type="entry name" value="OUTER MEMBRANE PROTEIN W"/>
    <property type="match status" value="1"/>
</dbReference>
<feature type="signal peptide" evidence="2">
    <location>
        <begin position="1"/>
        <end position="20"/>
    </location>
</feature>
<dbReference type="Proteomes" id="UP000071859">
    <property type="component" value="Unassembled WGS sequence"/>
</dbReference>
<gene>
    <name evidence="3" type="ORF">AWB78_08434</name>
</gene>
<dbReference type="Pfam" id="PF03922">
    <property type="entry name" value="OmpW"/>
    <property type="match status" value="1"/>
</dbReference>
<keyword evidence="4" id="KW-1185">Reference proteome</keyword>
<evidence type="ECO:0000313" key="4">
    <source>
        <dbReference type="Proteomes" id="UP000071859"/>
    </source>
</evidence>
<dbReference type="Gene3D" id="2.40.160.20">
    <property type="match status" value="1"/>
</dbReference>
<dbReference type="SUPFAM" id="SSF56925">
    <property type="entry name" value="OMPA-like"/>
    <property type="match status" value="1"/>
</dbReference>
<comment type="subcellular location">
    <subcellularLocation>
        <location evidence="1">Cell outer membrane</location>
    </subcellularLocation>
</comment>
<dbReference type="GO" id="GO:0055085">
    <property type="term" value="P:transmembrane transport"/>
    <property type="evidence" value="ECO:0007669"/>
    <property type="project" value="TreeGrafter"/>
</dbReference>
<proteinExistence type="predicted"/>